<proteinExistence type="predicted"/>
<protein>
    <submittedName>
        <fullName evidence="1">Uncharacterized protein</fullName>
    </submittedName>
</protein>
<reference evidence="1" key="1">
    <citation type="submission" date="2022-07" db="EMBL/GenBank/DDBJ databases">
        <title>Phylogenomic reconstructions and comparative analyses of Kickxellomycotina fungi.</title>
        <authorList>
            <person name="Reynolds N.K."/>
            <person name="Stajich J.E."/>
            <person name="Barry K."/>
            <person name="Grigoriev I.V."/>
            <person name="Crous P."/>
            <person name="Smith M.E."/>
        </authorList>
    </citation>
    <scope>NUCLEOTIDE SEQUENCE</scope>
    <source>
        <strain evidence="1">NRRL 1566</strain>
    </source>
</reference>
<gene>
    <name evidence="1" type="ORF">IWW36_002120</name>
</gene>
<accession>A0A9W8I8J7</accession>
<organism evidence="1 2">
    <name type="scientific">Coemansia brasiliensis</name>
    <dbReference type="NCBI Taxonomy" id="2650707"/>
    <lineage>
        <taxon>Eukaryota</taxon>
        <taxon>Fungi</taxon>
        <taxon>Fungi incertae sedis</taxon>
        <taxon>Zoopagomycota</taxon>
        <taxon>Kickxellomycotina</taxon>
        <taxon>Kickxellomycetes</taxon>
        <taxon>Kickxellales</taxon>
        <taxon>Kickxellaceae</taxon>
        <taxon>Coemansia</taxon>
    </lineage>
</organism>
<dbReference type="EMBL" id="JANBUW010000042">
    <property type="protein sequence ID" value="KAJ2850163.1"/>
    <property type="molecule type" value="Genomic_DNA"/>
</dbReference>
<keyword evidence="2" id="KW-1185">Reference proteome</keyword>
<sequence>MFGLDLDQYINNGGFFIPANMSFNEAREFIKTLEEVDNTILDSYIAIKVYTGDGEVNIDDLKEENLHDVEMDSSLSEYEGKHLIAYTDAGEAKMFIIGGNIPYEVLKARL</sequence>
<dbReference type="AlphaFoldDB" id="A0A9W8I8J7"/>
<evidence type="ECO:0000313" key="1">
    <source>
        <dbReference type="EMBL" id="KAJ2850163.1"/>
    </source>
</evidence>
<dbReference type="Proteomes" id="UP001139887">
    <property type="component" value="Unassembled WGS sequence"/>
</dbReference>
<dbReference type="OrthoDB" id="10319233at2759"/>
<name>A0A9W8I8J7_9FUNG</name>
<comment type="caution">
    <text evidence="1">The sequence shown here is derived from an EMBL/GenBank/DDBJ whole genome shotgun (WGS) entry which is preliminary data.</text>
</comment>
<evidence type="ECO:0000313" key="2">
    <source>
        <dbReference type="Proteomes" id="UP001139887"/>
    </source>
</evidence>